<protein>
    <recommendedName>
        <fullName evidence="1">BLUF domain-containing protein</fullName>
    </recommendedName>
</protein>
<dbReference type="Gene3D" id="3.30.70.100">
    <property type="match status" value="1"/>
</dbReference>
<evidence type="ECO:0000259" key="1">
    <source>
        <dbReference type="PROSITE" id="PS50925"/>
    </source>
</evidence>
<dbReference type="PROSITE" id="PS50925">
    <property type="entry name" value="BLUF"/>
    <property type="match status" value="1"/>
</dbReference>
<evidence type="ECO:0000313" key="3">
    <source>
        <dbReference type="Proteomes" id="UP000051386"/>
    </source>
</evidence>
<sequence length="138" mass="15020">MSLEAVVYTSRVSKRIDPQDLQALVSDAEAFNRAADVSGVLLFDGGRFLQYLEGPGEGVAQAYGRVRQASLHTGIAEIAKGVTGKRLFRHWPLKKFDVDSIVLGSIARADWSGFVQGNRRPGAVDHLLDAVNGRFNHA</sequence>
<evidence type="ECO:0000313" key="2">
    <source>
        <dbReference type="EMBL" id="KRG77089.1"/>
    </source>
</evidence>
<accession>A0A0R0DGA3</accession>
<organism evidence="2 3">
    <name type="scientific">Stenotrophomonas chelatiphaga</name>
    <dbReference type="NCBI Taxonomy" id="517011"/>
    <lineage>
        <taxon>Bacteria</taxon>
        <taxon>Pseudomonadati</taxon>
        <taxon>Pseudomonadota</taxon>
        <taxon>Gammaproteobacteria</taxon>
        <taxon>Lysobacterales</taxon>
        <taxon>Lysobacteraceae</taxon>
        <taxon>Stenotrophomonas</taxon>
    </lineage>
</organism>
<dbReference type="AlphaFoldDB" id="A0A0R0DGA3"/>
<keyword evidence="3" id="KW-1185">Reference proteome</keyword>
<dbReference type="Pfam" id="PF04940">
    <property type="entry name" value="BLUF"/>
    <property type="match status" value="1"/>
</dbReference>
<dbReference type="InterPro" id="IPR007024">
    <property type="entry name" value="BLUF_domain"/>
</dbReference>
<dbReference type="RefSeq" id="WP_057506940.1">
    <property type="nucleotide sequence ID" value="NZ_LDJK01000005.1"/>
</dbReference>
<dbReference type="GO" id="GO:0009882">
    <property type="term" value="F:blue light photoreceptor activity"/>
    <property type="evidence" value="ECO:0007669"/>
    <property type="project" value="InterPro"/>
</dbReference>
<dbReference type="Proteomes" id="UP000051386">
    <property type="component" value="Unassembled WGS sequence"/>
</dbReference>
<gene>
    <name evidence="2" type="ORF">ABB28_01560</name>
</gene>
<dbReference type="GO" id="GO:0071949">
    <property type="term" value="F:FAD binding"/>
    <property type="evidence" value="ECO:0007669"/>
    <property type="project" value="InterPro"/>
</dbReference>
<dbReference type="EMBL" id="LDJK01000005">
    <property type="protein sequence ID" value="KRG77089.1"/>
    <property type="molecule type" value="Genomic_DNA"/>
</dbReference>
<dbReference type="PATRIC" id="fig|517011.3.peg.2077"/>
<dbReference type="SMART" id="SM01034">
    <property type="entry name" value="BLUF"/>
    <property type="match status" value="1"/>
</dbReference>
<dbReference type="SUPFAM" id="SSF54975">
    <property type="entry name" value="Acylphosphatase/BLUF domain-like"/>
    <property type="match status" value="1"/>
</dbReference>
<name>A0A0R0DGA3_9GAMM</name>
<dbReference type="InterPro" id="IPR036046">
    <property type="entry name" value="Acylphosphatase-like_dom_sf"/>
</dbReference>
<reference evidence="2 3" key="1">
    <citation type="submission" date="2015-05" db="EMBL/GenBank/DDBJ databases">
        <title>Genome sequencing and analysis of members of genus Stenotrophomonas.</title>
        <authorList>
            <person name="Patil P.P."/>
            <person name="Midha S."/>
            <person name="Patil P.B."/>
        </authorList>
    </citation>
    <scope>NUCLEOTIDE SEQUENCE [LARGE SCALE GENOMIC DNA]</scope>
    <source>
        <strain evidence="2 3">DSM 21508</strain>
    </source>
</reference>
<proteinExistence type="predicted"/>
<feature type="domain" description="BLUF" evidence="1">
    <location>
        <begin position="3"/>
        <end position="94"/>
    </location>
</feature>
<comment type="caution">
    <text evidence="2">The sequence shown here is derived from an EMBL/GenBank/DDBJ whole genome shotgun (WGS) entry which is preliminary data.</text>
</comment>